<dbReference type="EMBL" id="GL996528">
    <property type="protein sequence ID" value="EGV60018.1"/>
    <property type="molecule type" value="Genomic_DNA"/>
</dbReference>
<accession>G3BFB3</accession>
<evidence type="ECO:0000313" key="3">
    <source>
        <dbReference type="Proteomes" id="UP000000707"/>
    </source>
</evidence>
<dbReference type="GeneID" id="18248138"/>
<protein>
    <submittedName>
        <fullName evidence="2">Uncharacterized protein</fullName>
    </submittedName>
</protein>
<name>G3BFB3_CANTC</name>
<keyword evidence="3" id="KW-1185">Reference proteome</keyword>
<dbReference type="Proteomes" id="UP000000707">
    <property type="component" value="Unassembled WGS sequence"/>
</dbReference>
<keyword evidence="1" id="KW-0812">Transmembrane</keyword>
<keyword evidence="1" id="KW-1133">Transmembrane helix</keyword>
<feature type="transmembrane region" description="Helical" evidence="1">
    <location>
        <begin position="33"/>
        <end position="56"/>
    </location>
</feature>
<dbReference type="STRING" id="590646.G3BFB3"/>
<reference evidence="2 3" key="1">
    <citation type="journal article" date="2011" name="Proc. Natl. Acad. Sci. U.S.A.">
        <title>Comparative genomics of xylose-fermenting fungi for enhanced biofuel production.</title>
        <authorList>
            <person name="Wohlbach D.J."/>
            <person name="Kuo A."/>
            <person name="Sato T.K."/>
            <person name="Potts K.M."/>
            <person name="Salamov A.A."/>
            <person name="LaButti K.M."/>
            <person name="Sun H."/>
            <person name="Clum A."/>
            <person name="Pangilinan J.L."/>
            <person name="Lindquist E.A."/>
            <person name="Lucas S."/>
            <person name="Lapidus A."/>
            <person name="Jin M."/>
            <person name="Gunawan C."/>
            <person name="Balan V."/>
            <person name="Dale B.E."/>
            <person name="Jeffries T.W."/>
            <person name="Zinkel R."/>
            <person name="Barry K.W."/>
            <person name="Grigoriev I.V."/>
            <person name="Gasch A.P."/>
        </authorList>
    </citation>
    <scope>NUCLEOTIDE SEQUENCE [LARGE SCALE GENOMIC DNA]</scope>
    <source>
        <strain evidence="3">ATCC 10573 / BCRC 21748 / CBS 615 / JCM 9827 / NBRC 10315 / NRRL Y-1498 / VKM Y-70</strain>
    </source>
</reference>
<dbReference type="eggNOG" id="ENOG502SABN">
    <property type="taxonomic scope" value="Eukaryota"/>
</dbReference>
<dbReference type="OrthoDB" id="272512at2759"/>
<evidence type="ECO:0000313" key="2">
    <source>
        <dbReference type="EMBL" id="EGV60018.1"/>
    </source>
</evidence>
<proteinExistence type="predicted"/>
<dbReference type="RefSeq" id="XP_006689232.1">
    <property type="nucleotide sequence ID" value="XM_006689169.1"/>
</dbReference>
<keyword evidence="1" id="KW-0472">Membrane</keyword>
<evidence type="ECO:0000256" key="1">
    <source>
        <dbReference type="SAM" id="Phobius"/>
    </source>
</evidence>
<dbReference type="KEGG" id="cten:18248138"/>
<dbReference type="AlphaFoldDB" id="G3BFB3"/>
<dbReference type="HOGENOM" id="CLU_048121_1_0_1"/>
<sequence>MEKFSNWRDKGTGIAPFWPTQYPRVGAKLPLQVVLFVLKLPFFLLLLPFVLLGATASKHLCLKYLFNFGYVLPATKNGDFVIVNYSSPLLIFLLSSVVLIPDQEGTLYSYSPIQLLQHALGSDVKGTEVVELSKFTKSVVFCLIEGTPTNNKSVLKFIKLNSKYSLESFNLKTLIVKINPAYFNLPLPSSALKFFYNLLINSPSSISLKLVSHIRFDVDLSKAAFRNANLHTVNFSVSDKQEFYDYYLQKI</sequence>
<organism evidence="3">
    <name type="scientific">Candida tenuis (strain ATCC 10573 / BCRC 21748 / CBS 615 / JCM 9827 / NBRC 10315 / NRRL Y-1498 / VKM Y-70)</name>
    <name type="common">Yeast</name>
    <name type="synonym">Yamadazyma tenuis</name>
    <dbReference type="NCBI Taxonomy" id="590646"/>
    <lineage>
        <taxon>Eukaryota</taxon>
        <taxon>Fungi</taxon>
        <taxon>Dikarya</taxon>
        <taxon>Ascomycota</taxon>
        <taxon>Saccharomycotina</taxon>
        <taxon>Pichiomycetes</taxon>
        <taxon>Debaryomycetaceae</taxon>
        <taxon>Yamadazyma</taxon>
    </lineage>
</organism>
<feature type="transmembrane region" description="Helical" evidence="1">
    <location>
        <begin position="80"/>
        <end position="100"/>
    </location>
</feature>
<gene>
    <name evidence="2" type="ORF">CANTEDRAFT_116034</name>
</gene>